<evidence type="ECO:0000313" key="1">
    <source>
        <dbReference type="EMBL" id="EMI16673.1"/>
    </source>
</evidence>
<dbReference type="PANTHER" id="PTHR30595:SF6">
    <property type="entry name" value="SCHLAFEN ALBA-2 DOMAIN-CONTAINING PROTEIN"/>
    <property type="match status" value="1"/>
</dbReference>
<reference evidence="1 2" key="1">
    <citation type="journal article" date="2013" name="Mar. Genomics">
        <title>Expression of sulfatases in Rhodopirellula baltica and the diversity of sulfatases in the genus Rhodopirellula.</title>
        <authorList>
            <person name="Wegner C.E."/>
            <person name="Richter-Heitmann T."/>
            <person name="Klindworth A."/>
            <person name="Klockow C."/>
            <person name="Richter M."/>
            <person name="Achstetter T."/>
            <person name="Glockner F.O."/>
            <person name="Harder J."/>
        </authorList>
    </citation>
    <scope>NUCLEOTIDE SEQUENCE [LARGE SCALE GENOMIC DNA]</scope>
    <source>
        <strain evidence="1 2">SM1</strain>
    </source>
</reference>
<dbReference type="Gene3D" id="3.40.50.1220">
    <property type="entry name" value="TPP-binding domain"/>
    <property type="match status" value="1"/>
</dbReference>
<proteinExistence type="predicted"/>
<dbReference type="InterPro" id="IPR038475">
    <property type="entry name" value="RecG_C_sf"/>
</dbReference>
<sequence>MSNEIRHAKPGRIRSLLAEHKLPVMLIGAGASISSGIPAAGDTVERAAKWAWCKDNGRLFNDPTVRPSDYKPWLAEKQWFDPNVHLADLYPLAIDNLLGIKRDRRDFFEKLISPPVDPNRGYRSLAKILHQGWVHTVLTTNFDDCVQRAATLEGRPHYIAKIKTRDDLVMFSGAPAEPQLIYIHGSVEHYTDKNLSGEVLSLAPEIVERIRPLLRDHPLVVVGYRGAERSVMNDLFHEQIEFTNQFAQGVFWCTRDKESEVQLSPLVRELADKIGSNFNSVTIRGFDDLFEIDLWNKLSIGKTPPAKHRTTEHQVPLSFDMQPIQSGAADNLDFILMKTRLKQYAETLNFWIAKDENWFLDAGDRLHLLAPVGEDHVPTYGGLLLFGTEPNATVECAEINVALRGPKNWLRKCLGDDIDSDEIEDSGSIEVTKQIAGNLWSQLDELTDFLSLVNFSFRLKAEHSKQVQAYNSIALKEAIVNALVHRDYKRGESIEIVVTPTSITIKSPGGLIDDVNAETGGMSIEELIKGDRRGIKGYRNPVISDLFYGGGQMDRRGSGLADLWQATVNNNGDASFGPDEENKNFIVTLQARPEVVDEVTNTALPATQETIRFAANALVFHELPKTVWCASTTVRSMRSLRQKRGGDNLPGGHVHDYTFYTFFDLDHLSSSTSLPFKRNSVITLSIDELLAIPNGRVLFVKLMNELLFEHLRQIGLRVDYRRRRAHYPKPENSNERKISYKGRVRKATRTVVKARSKRDSKDIIYFEHKAVAVQVMDFNDDWAVVLSPGYTFTRDGVGWPIGRERINVLSTRRAAKDFNQAVHQDVTFWIAMLSGESGGVFALRCREDLEPAAPTVVLSNRPPTVSFGSEMFAGANGGDLEDSEFTDLEEEIAQLAESEEMSDSHDVDGEEIE</sequence>
<comment type="caution">
    <text evidence="1">The sequence shown here is derived from an EMBL/GenBank/DDBJ whole genome shotgun (WGS) entry which is preliminary data.</text>
</comment>
<dbReference type="Gene3D" id="3.30.565.60">
    <property type="match status" value="1"/>
</dbReference>
<dbReference type="SUPFAM" id="SSF52467">
    <property type="entry name" value="DHS-like NAD/FAD-binding domain"/>
    <property type="match status" value="1"/>
</dbReference>
<evidence type="ECO:0000313" key="2">
    <source>
        <dbReference type="Proteomes" id="UP000011991"/>
    </source>
</evidence>
<dbReference type="OrthoDB" id="258364at2"/>
<protein>
    <submittedName>
        <fullName evidence="1">Transcriptional regulator</fullName>
    </submittedName>
</protein>
<dbReference type="Pfam" id="PF13289">
    <property type="entry name" value="SIR2_2"/>
    <property type="match status" value="1"/>
</dbReference>
<dbReference type="InterPro" id="IPR029035">
    <property type="entry name" value="DHS-like_NAD/FAD-binding_dom"/>
</dbReference>
<keyword evidence="2" id="KW-1185">Reference proteome</keyword>
<dbReference type="EMBL" id="ANOG01000927">
    <property type="protein sequence ID" value="EMI16673.1"/>
    <property type="molecule type" value="Genomic_DNA"/>
</dbReference>
<dbReference type="PATRIC" id="fig|1265738.3.peg.6393"/>
<dbReference type="RefSeq" id="WP_008706033.1">
    <property type="nucleotide sequence ID" value="NZ_ANOG01000927.1"/>
</dbReference>
<dbReference type="AlphaFoldDB" id="M5RB11"/>
<name>M5RB11_9BACT</name>
<dbReference type="PANTHER" id="PTHR30595">
    <property type="entry name" value="GLPR-RELATED TRANSCRIPTIONAL REPRESSOR"/>
    <property type="match status" value="1"/>
</dbReference>
<accession>M5RB11</accession>
<organism evidence="1 2">
    <name type="scientific">Rhodopirellula maiorica SM1</name>
    <dbReference type="NCBI Taxonomy" id="1265738"/>
    <lineage>
        <taxon>Bacteria</taxon>
        <taxon>Pseudomonadati</taxon>
        <taxon>Planctomycetota</taxon>
        <taxon>Planctomycetia</taxon>
        <taxon>Pirellulales</taxon>
        <taxon>Pirellulaceae</taxon>
        <taxon>Novipirellula</taxon>
    </lineage>
</organism>
<gene>
    <name evidence="1" type="ORF">RMSM_06412</name>
</gene>
<dbReference type="Proteomes" id="UP000011991">
    <property type="component" value="Unassembled WGS sequence"/>
</dbReference>